<organism evidence="2 3">
    <name type="scientific">Vagococcus allomyrinae</name>
    <dbReference type="NCBI Taxonomy" id="2794353"/>
    <lineage>
        <taxon>Bacteria</taxon>
        <taxon>Bacillati</taxon>
        <taxon>Bacillota</taxon>
        <taxon>Bacilli</taxon>
        <taxon>Lactobacillales</taxon>
        <taxon>Enterococcaceae</taxon>
        <taxon>Vagococcus</taxon>
    </lineage>
</organism>
<protein>
    <submittedName>
        <fullName evidence="2">YdbC family protein</fullName>
    </submittedName>
</protein>
<reference evidence="2" key="1">
    <citation type="submission" date="2020-12" db="EMBL/GenBank/DDBJ databases">
        <title>Vagococcus allomyrinae sp. nov. and Enterococcus lavae sp. nov., isolated from the larvae of Allomyrina dichotoma.</title>
        <authorList>
            <person name="Lee S.D."/>
        </authorList>
    </citation>
    <scope>NUCLEOTIDE SEQUENCE</scope>
    <source>
        <strain evidence="2">BWB3-3</strain>
    </source>
</reference>
<dbReference type="InterPro" id="IPR003173">
    <property type="entry name" value="PC4_C"/>
</dbReference>
<sequence length="73" mass="8468">MAQEFSYEIVEEIAVLSENPKGWRKELNLVSWNGRSPKFDLRDWAPDHEKMGKGVTLSNEEFDILKKAIKEMG</sequence>
<dbReference type="InterPro" id="IPR017154">
    <property type="entry name" value="PC4-like"/>
</dbReference>
<dbReference type="Proteomes" id="UP000674938">
    <property type="component" value="Unassembled WGS sequence"/>
</dbReference>
<evidence type="ECO:0000259" key="1">
    <source>
        <dbReference type="Pfam" id="PF02229"/>
    </source>
</evidence>
<proteinExistence type="predicted"/>
<name>A0A940PF37_9ENTE</name>
<dbReference type="Gene3D" id="2.30.31.70">
    <property type="match status" value="1"/>
</dbReference>
<dbReference type="AlphaFoldDB" id="A0A940PF37"/>
<keyword evidence="3" id="KW-1185">Reference proteome</keyword>
<dbReference type="EMBL" id="JAEEGA010000016">
    <property type="protein sequence ID" value="MBP1043427.1"/>
    <property type="molecule type" value="Genomic_DNA"/>
</dbReference>
<evidence type="ECO:0000313" key="3">
    <source>
        <dbReference type="Proteomes" id="UP000674938"/>
    </source>
</evidence>
<dbReference type="GO" id="GO:0006355">
    <property type="term" value="P:regulation of DNA-templated transcription"/>
    <property type="evidence" value="ECO:0007669"/>
    <property type="project" value="InterPro"/>
</dbReference>
<comment type="caution">
    <text evidence="2">The sequence shown here is derived from an EMBL/GenBank/DDBJ whole genome shotgun (WGS) entry which is preliminary data.</text>
</comment>
<dbReference type="GO" id="GO:0003677">
    <property type="term" value="F:DNA binding"/>
    <property type="evidence" value="ECO:0007669"/>
    <property type="project" value="InterPro"/>
</dbReference>
<dbReference type="PIRSF" id="PIRSF037246">
    <property type="entry name" value="UCP037246"/>
    <property type="match status" value="1"/>
</dbReference>
<feature type="domain" description="Transcriptional coactivator p15 (PC4) C-terminal" evidence="1">
    <location>
        <begin position="20"/>
        <end position="68"/>
    </location>
</feature>
<gene>
    <name evidence="2" type="ORF">I6N95_20600</name>
</gene>
<accession>A0A940PF37</accession>
<dbReference type="Pfam" id="PF02229">
    <property type="entry name" value="PC4"/>
    <property type="match status" value="1"/>
</dbReference>
<evidence type="ECO:0000313" key="2">
    <source>
        <dbReference type="EMBL" id="MBP1043427.1"/>
    </source>
</evidence>
<dbReference type="RefSeq" id="WP_209531240.1">
    <property type="nucleotide sequence ID" value="NZ_JAEEGA010000016.1"/>
</dbReference>